<feature type="compositionally biased region" description="Polar residues" evidence="2">
    <location>
        <begin position="448"/>
        <end position="458"/>
    </location>
</feature>
<protein>
    <submittedName>
        <fullName evidence="3">Uncharacterized protein</fullName>
    </submittedName>
</protein>
<feature type="region of interest" description="Disordered" evidence="2">
    <location>
        <begin position="126"/>
        <end position="164"/>
    </location>
</feature>
<feature type="region of interest" description="Disordered" evidence="2">
    <location>
        <begin position="622"/>
        <end position="650"/>
    </location>
</feature>
<feature type="compositionally biased region" description="Polar residues" evidence="2">
    <location>
        <begin position="1829"/>
        <end position="1845"/>
    </location>
</feature>
<dbReference type="EMBL" id="KN824963">
    <property type="protein sequence ID" value="KIK96867.1"/>
    <property type="molecule type" value="Genomic_DNA"/>
</dbReference>
<dbReference type="HOGENOM" id="CLU_002021_0_0_1"/>
<dbReference type="Proteomes" id="UP000054538">
    <property type="component" value="Unassembled WGS sequence"/>
</dbReference>
<dbReference type="OrthoDB" id="3357224at2759"/>
<feature type="compositionally biased region" description="Basic residues" evidence="2">
    <location>
        <begin position="553"/>
        <end position="563"/>
    </location>
</feature>
<evidence type="ECO:0000313" key="4">
    <source>
        <dbReference type="Proteomes" id="UP000054538"/>
    </source>
</evidence>
<feature type="compositionally biased region" description="Polar residues" evidence="2">
    <location>
        <begin position="1865"/>
        <end position="1877"/>
    </location>
</feature>
<evidence type="ECO:0000256" key="2">
    <source>
        <dbReference type="SAM" id="MobiDB-lite"/>
    </source>
</evidence>
<feature type="compositionally biased region" description="Pro residues" evidence="2">
    <location>
        <begin position="753"/>
        <end position="766"/>
    </location>
</feature>
<feature type="compositionally biased region" description="Low complexity" evidence="2">
    <location>
        <begin position="298"/>
        <end position="317"/>
    </location>
</feature>
<dbReference type="InParanoid" id="A0A0D0DG94"/>
<feature type="region of interest" description="Disordered" evidence="2">
    <location>
        <begin position="524"/>
        <end position="585"/>
    </location>
</feature>
<keyword evidence="4" id="KW-1185">Reference proteome</keyword>
<dbReference type="STRING" id="930991.A0A0D0DG94"/>
<feature type="region of interest" description="Disordered" evidence="2">
    <location>
        <begin position="298"/>
        <end position="335"/>
    </location>
</feature>
<feature type="compositionally biased region" description="Low complexity" evidence="2">
    <location>
        <begin position="1882"/>
        <end position="1898"/>
    </location>
</feature>
<feature type="region of interest" description="Disordered" evidence="2">
    <location>
        <begin position="420"/>
        <end position="458"/>
    </location>
</feature>
<sequence length="1906" mass="208393">MASQPRQPLPRLSIPPSLTMQQPYDGRQAMFSPGLPTSLQQSYHPPPFQIAPPQFQIVPQPLQTPMQTFFPQQPPNAPGRPTYPHHKGHASIAHFYGFPPQSAIPITPLGQGFPMMIPAPGQPFVPRNRRTPSVSVGGPPKAPLGGPGRKHSPLPPLPPPATQKGKKIVVNLPVETISGTGGQLCVRPPWARTPMPRASHDEPEVAPPEIASAEPYPPDACRYHIPDTVGVFLPGKVVWDAMKHRVIEEKLEKLGVERGFGGSLPLHAPHARAASISSPADPSLLYFKLNKLQQSQNASASNSLSSSPPLFNLTPSPGSQGPLRLQNRHGHSLSLAHPPPPIHTAFYNPTAAFNPFGASAILGSDSIEEGAEPYVLALSQGIHAPQGRVPLSIPALAPPSISRGSSRPDFVRGFGLDIPEEEEPQEKEELPGVDVGPNPGNHGDGVASTDSQSSTELDGLTTAAQSTYHSRHVSRLSFALSLRSVGGIHDEVMPEEVDIVPIRSPVGNPIIDDLDKEAVGEWTGSEDLRLDDADDEESIGEWSNPSDEERARQNRMQRRLLRQRKQEIETPRRLPNFPVPPTNVFGMPIRRDYDLVSNPSEDGLHAEQRAAFLGVDPLDFPLGPSSTSTPGRRPLPPLPHSRGHSGQFTAHDPALAHSRAGSDQVHVELHVTPPILSSSGALNPHAKPFVFGVNRGSGSRGSFDGVLPPPATTLSHTRLPSFGKPLNATAQEFKPTGFTFRPPPGVPQFNIPVPEPSRPLPTPPVKLSPTRVQQGREKRQRCGSGTTATDDGDHDSGKENIASFRFPPLGDTPGSIRRSAPTSPRVSGSQDFHARGGPLQPLTFSGFMTVPLPRTEDPEEMELVADQEEDLPENEAGGLENDENQIPKIPPARQRRAPIPLDFKNPSSSNTVPAGVFKALVGDEKTRRTVRSRLDSREIFEHSQRPSLDDLAVPPIAMSSLRSRARLVTDPGFKCEGFGPPDIFTPVIRRRSSLPALHSAHNSSLSNVSIPAINLTKRLESQALADKIEAMLDQKFHILRSELVRSREGAAGASISPTTEDAITEVVGLFRTQLQESAARGLDDSQMDARGELDLELIRDVVQQGHAESLLILQTELCETLSRIEQARQSAPVPSNSLDIVPVIDQISHRNLQVILNTLGQLSNKVDLRSRPFADQYERDSLIEEIVIALNPHLNALRPEPVDYDVITARLSQAVKPNIEQLIDLAADKRETAGLIMESLLPLLPTPSHSTLDTNTITAQIASEVRRVIGPIDAHEIKEQVADLVVERLDSRLAVRDKAFNVDVVSGRITERMSGLLQSVNDVVPKLDSLAEFQSSLAAKNDDLAIKHVHLSGLVSSLPSQFEELKRAVESAKESSLQPSQPTSTENNEALFSALNLLQSTAELIMGGQNSTVAQKDEFIALQEALHQELRDRLDTLPESLSAAVNMLQTAHAEFAISRDAAKCDAEEIRKLRAANNELQVQLAKARGAHGQVRVEKDTLGDRLKDVESDRERLRVQVEELQASINTQASELSAVELRNSELEDALSQSLARLKTSDVAAQSNQERIAELEKSSKEAAAEQQDLKTQLGDVQLQAKMAVHERELTAQSLKLLRQEHESLIAQQSHWEDLHRVAEQIEALTNLRSQTNEEELRHARDQHRQLESEHTALQKRVRDQELRATNSERAANAAKHSLVQAQQRASEWERRAREYEVDLEITRNKLDEVEQGQLQLDADYSLVKLQLEEKEAEDRLVKDRENKLRDQVSNLGAQVARLEAQLSEVKAQTPSGVTDLPSYNTPAPTKNTSPPRPDSRASTVSGGDRSHTPVGRVNGSQHPRSDTPPQTSVWDSRHAPTRYPNPGSAVSYARKSTASYRSQSVASMYRPQSVASPTPSTVSLTPTMGEDGWWA</sequence>
<reference evidence="4" key="2">
    <citation type="submission" date="2015-01" db="EMBL/GenBank/DDBJ databases">
        <title>Evolutionary Origins and Diversification of the Mycorrhizal Mutualists.</title>
        <authorList>
            <consortium name="DOE Joint Genome Institute"/>
            <consortium name="Mycorrhizal Genomics Consortium"/>
            <person name="Kohler A."/>
            <person name="Kuo A."/>
            <person name="Nagy L.G."/>
            <person name="Floudas D."/>
            <person name="Copeland A."/>
            <person name="Barry K.W."/>
            <person name="Cichocki N."/>
            <person name="Veneault-Fourrey C."/>
            <person name="LaButti K."/>
            <person name="Lindquist E.A."/>
            <person name="Lipzen A."/>
            <person name="Lundell T."/>
            <person name="Morin E."/>
            <person name="Murat C."/>
            <person name="Riley R."/>
            <person name="Ohm R."/>
            <person name="Sun H."/>
            <person name="Tunlid A."/>
            <person name="Henrissat B."/>
            <person name="Grigoriev I.V."/>
            <person name="Hibbett D.S."/>
            <person name="Martin F."/>
        </authorList>
    </citation>
    <scope>NUCLEOTIDE SEQUENCE [LARGE SCALE GENOMIC DNA]</scope>
    <source>
        <strain evidence="4">Ve08.2h10</strain>
    </source>
</reference>
<keyword evidence="1" id="KW-0175">Coiled coil</keyword>
<feature type="compositionally biased region" description="Polar residues" evidence="2">
    <location>
        <begin position="820"/>
        <end position="830"/>
    </location>
</feature>
<gene>
    <name evidence="3" type="ORF">PAXRUDRAFT_825497</name>
</gene>
<reference evidence="3 4" key="1">
    <citation type="submission" date="2014-04" db="EMBL/GenBank/DDBJ databases">
        <authorList>
            <consortium name="DOE Joint Genome Institute"/>
            <person name="Kuo A."/>
            <person name="Kohler A."/>
            <person name="Jargeat P."/>
            <person name="Nagy L.G."/>
            <person name="Floudas D."/>
            <person name="Copeland A."/>
            <person name="Barry K.W."/>
            <person name="Cichocki N."/>
            <person name="Veneault-Fourrey C."/>
            <person name="LaButti K."/>
            <person name="Lindquist E.A."/>
            <person name="Lipzen A."/>
            <person name="Lundell T."/>
            <person name="Morin E."/>
            <person name="Murat C."/>
            <person name="Sun H."/>
            <person name="Tunlid A."/>
            <person name="Henrissat B."/>
            <person name="Grigoriev I.V."/>
            <person name="Hibbett D.S."/>
            <person name="Martin F."/>
            <person name="Nordberg H.P."/>
            <person name="Cantor M.N."/>
            <person name="Hua S.X."/>
        </authorList>
    </citation>
    <scope>NUCLEOTIDE SEQUENCE [LARGE SCALE GENOMIC DNA]</scope>
    <source>
        <strain evidence="3 4">Ve08.2h10</strain>
    </source>
</reference>
<feature type="compositionally biased region" description="Polar residues" evidence="2">
    <location>
        <begin position="1781"/>
        <end position="1804"/>
    </location>
</feature>
<feature type="region of interest" description="Disordered" evidence="2">
    <location>
        <begin position="748"/>
        <end position="843"/>
    </location>
</feature>
<feature type="region of interest" description="Disordered" evidence="2">
    <location>
        <begin position="1"/>
        <end position="45"/>
    </location>
</feature>
<proteinExistence type="predicted"/>
<feature type="coiled-coil region" evidence="1">
    <location>
        <begin position="1469"/>
        <end position="1587"/>
    </location>
</feature>
<name>A0A0D0DG94_9AGAM</name>
<evidence type="ECO:0000256" key="1">
    <source>
        <dbReference type="SAM" id="Coils"/>
    </source>
</evidence>
<accession>A0A0D0DG94</accession>
<organism evidence="3 4">
    <name type="scientific">Paxillus rubicundulus Ve08.2h10</name>
    <dbReference type="NCBI Taxonomy" id="930991"/>
    <lineage>
        <taxon>Eukaryota</taxon>
        <taxon>Fungi</taxon>
        <taxon>Dikarya</taxon>
        <taxon>Basidiomycota</taxon>
        <taxon>Agaricomycotina</taxon>
        <taxon>Agaricomycetes</taxon>
        <taxon>Agaricomycetidae</taxon>
        <taxon>Boletales</taxon>
        <taxon>Paxilineae</taxon>
        <taxon>Paxillaceae</taxon>
        <taxon>Paxillus</taxon>
    </lineage>
</organism>
<feature type="region of interest" description="Disordered" evidence="2">
    <location>
        <begin position="1780"/>
        <end position="1906"/>
    </location>
</feature>
<evidence type="ECO:0000313" key="3">
    <source>
        <dbReference type="EMBL" id="KIK96867.1"/>
    </source>
</evidence>